<sequence length="458" mass="51516">MKFSESQRQSLLSPLEDDNFCGLYLKSDRQAFRPLRNEFNLAQTSLRKLTQNPDPSEFDALFEENKKNWNVLSNSLGIVFANSSRDIELTGWMMAAQVVIDPSLSGAKETALWLQELVSVHWDSLQPVLPDSKIKADNEDDKSNEINAFKVKAFIQLVGESEDSSLLYSPFLMTPLIGDLDYSRYQSEEYKGNLPEIRSQYHNLALTDKNQVIDLIDNLNDLKNSFVAIEQKVTEIGKQCLQSPVGFKFVIGLINKMLGAIEFISGLKPSTTVATVNGATQEAPAQIEPQAEPSHHTHYAEHIEMAKQQAAVSTVSFASLGEQQAFNRDQVFHQLRDIADYFRQTEPHSPVAYLLEKAIRWGYMPLPELMGELLLNQQDTIERVFNLTGLDEEGQVALPEVNRTMRSTPVFSTPIPAKEPDPVVDTKPVSPVPETEKTNNQEPQKTEQKSKSSSALQW</sequence>
<evidence type="ECO:0000313" key="4">
    <source>
        <dbReference type="Proteomes" id="UP000240904"/>
    </source>
</evidence>
<dbReference type="InterPro" id="IPR017740">
    <property type="entry name" value="TssA-like"/>
</dbReference>
<dbReference type="PANTHER" id="PTHR37951:SF1">
    <property type="entry name" value="TYPE VI SECRETION SYSTEM COMPONENT TSSA1"/>
    <property type="match status" value="1"/>
</dbReference>
<name>A0A2T3N0R9_9GAMM</name>
<dbReference type="Proteomes" id="UP000240904">
    <property type="component" value="Unassembled WGS sequence"/>
</dbReference>
<dbReference type="EMBL" id="PYMC01000004">
    <property type="protein sequence ID" value="PSW05803.1"/>
    <property type="molecule type" value="Genomic_DNA"/>
</dbReference>
<dbReference type="PANTHER" id="PTHR37951">
    <property type="entry name" value="CYTOPLASMIC PROTEIN-RELATED"/>
    <property type="match status" value="1"/>
</dbReference>
<gene>
    <name evidence="3" type="ORF">C9I89_08150</name>
</gene>
<feature type="region of interest" description="Disordered" evidence="1">
    <location>
        <begin position="407"/>
        <end position="458"/>
    </location>
</feature>
<dbReference type="AlphaFoldDB" id="A0A2T3N0R9"/>
<evidence type="ECO:0000256" key="1">
    <source>
        <dbReference type="SAM" id="MobiDB-lite"/>
    </source>
</evidence>
<evidence type="ECO:0000313" key="3">
    <source>
        <dbReference type="EMBL" id="PSW05803.1"/>
    </source>
</evidence>
<proteinExistence type="predicted"/>
<feature type="domain" description="ImpA N-terminal" evidence="2">
    <location>
        <begin position="12"/>
        <end position="157"/>
    </location>
</feature>
<keyword evidence="4" id="KW-1185">Reference proteome</keyword>
<organism evidence="3 4">
    <name type="scientific">Photobacterium lipolyticum</name>
    <dbReference type="NCBI Taxonomy" id="266810"/>
    <lineage>
        <taxon>Bacteria</taxon>
        <taxon>Pseudomonadati</taxon>
        <taxon>Pseudomonadota</taxon>
        <taxon>Gammaproteobacteria</taxon>
        <taxon>Vibrionales</taxon>
        <taxon>Vibrionaceae</taxon>
        <taxon>Photobacterium</taxon>
    </lineage>
</organism>
<evidence type="ECO:0000259" key="2">
    <source>
        <dbReference type="Pfam" id="PF06812"/>
    </source>
</evidence>
<dbReference type="RefSeq" id="WP_107282955.1">
    <property type="nucleotide sequence ID" value="NZ_PYMC01000004.1"/>
</dbReference>
<dbReference type="InterPro" id="IPR010657">
    <property type="entry name" value="ImpA_N"/>
</dbReference>
<dbReference type="OrthoDB" id="9771118at2"/>
<protein>
    <recommendedName>
        <fullName evidence="2">ImpA N-terminal domain-containing protein</fullName>
    </recommendedName>
</protein>
<dbReference type="Pfam" id="PF06812">
    <property type="entry name" value="ImpA_N"/>
    <property type="match status" value="1"/>
</dbReference>
<feature type="compositionally biased region" description="Basic and acidic residues" evidence="1">
    <location>
        <begin position="434"/>
        <end position="450"/>
    </location>
</feature>
<accession>A0A2T3N0R9</accession>
<comment type="caution">
    <text evidence="3">The sequence shown here is derived from an EMBL/GenBank/DDBJ whole genome shotgun (WGS) entry which is preliminary data.</text>
</comment>
<reference evidence="3 4" key="1">
    <citation type="submission" date="2018-03" db="EMBL/GenBank/DDBJ databases">
        <title>Whole genome sequencing of Histamine producing bacteria.</title>
        <authorList>
            <person name="Butler K."/>
        </authorList>
    </citation>
    <scope>NUCLEOTIDE SEQUENCE [LARGE SCALE GENOMIC DNA]</scope>
    <source>
        <strain evidence="3 4">DSM 16190</strain>
    </source>
</reference>